<protein>
    <submittedName>
        <fullName evidence="6">Vacuolar protein sorting-associated protein 11</fullName>
    </submittedName>
</protein>
<keyword evidence="2" id="KW-0479">Metal-binding</keyword>
<evidence type="ECO:0000256" key="1">
    <source>
        <dbReference type="ARBA" id="ARBA00004370"/>
    </source>
</evidence>
<keyword evidence="3" id="KW-0863">Zinc-finger</keyword>
<dbReference type="GO" id="GO:0007032">
    <property type="term" value="P:endosome organization"/>
    <property type="evidence" value="ECO:0007669"/>
    <property type="project" value="TreeGrafter"/>
</dbReference>
<dbReference type="PANTHER" id="PTHR23323">
    <property type="entry name" value="VACUOLAR PROTEIN SORTING-ASSOCIATED PROTEIN"/>
    <property type="match status" value="1"/>
</dbReference>
<dbReference type="GO" id="GO:0005768">
    <property type="term" value="C:endosome"/>
    <property type="evidence" value="ECO:0007669"/>
    <property type="project" value="TreeGrafter"/>
</dbReference>
<keyword evidence="5" id="KW-0472">Membrane</keyword>
<organism evidence="6 7">
    <name type="scientific">Perkinsus olseni</name>
    <name type="common">Perkinsus atlanticus</name>
    <dbReference type="NCBI Taxonomy" id="32597"/>
    <lineage>
        <taxon>Eukaryota</taxon>
        <taxon>Sar</taxon>
        <taxon>Alveolata</taxon>
        <taxon>Perkinsozoa</taxon>
        <taxon>Perkinsea</taxon>
        <taxon>Perkinsida</taxon>
        <taxon>Perkinsidae</taxon>
        <taxon>Perkinsus</taxon>
    </lineage>
</organism>
<dbReference type="GO" id="GO:0007033">
    <property type="term" value="P:vacuole organization"/>
    <property type="evidence" value="ECO:0007669"/>
    <property type="project" value="TreeGrafter"/>
</dbReference>
<evidence type="ECO:0000256" key="4">
    <source>
        <dbReference type="ARBA" id="ARBA00022833"/>
    </source>
</evidence>
<evidence type="ECO:0000313" key="6">
    <source>
        <dbReference type="EMBL" id="KAF4693121.1"/>
    </source>
</evidence>
<gene>
    <name evidence="6" type="primary">VPS11_7</name>
    <name evidence="6" type="ORF">FOZ62_017409</name>
</gene>
<comment type="caution">
    <text evidence="6">The sequence shown here is derived from an EMBL/GenBank/DDBJ whole genome shotgun (WGS) entry which is preliminary data.</text>
</comment>
<name>A0A7J6PCM8_PEROL</name>
<accession>A0A7J6PCM8</accession>
<dbReference type="Proteomes" id="UP000574390">
    <property type="component" value="Unassembled WGS sequence"/>
</dbReference>
<evidence type="ECO:0000256" key="3">
    <source>
        <dbReference type="ARBA" id="ARBA00022771"/>
    </source>
</evidence>
<dbReference type="PANTHER" id="PTHR23323:SF24">
    <property type="entry name" value="VACUOLAR PROTEIN SORTING-ASSOCIATED PROTEIN 11 HOMOLOG"/>
    <property type="match status" value="1"/>
</dbReference>
<reference evidence="6 7" key="1">
    <citation type="submission" date="2020-04" db="EMBL/GenBank/DDBJ databases">
        <title>Perkinsus olseni comparative genomics.</title>
        <authorList>
            <person name="Bogema D.R."/>
        </authorList>
    </citation>
    <scope>NUCLEOTIDE SEQUENCE [LARGE SCALE GENOMIC DNA]</scope>
    <source>
        <strain evidence="6">ATCC PRA-205</strain>
    </source>
</reference>
<dbReference type="GO" id="GO:0048284">
    <property type="term" value="P:organelle fusion"/>
    <property type="evidence" value="ECO:0007669"/>
    <property type="project" value="TreeGrafter"/>
</dbReference>
<dbReference type="GO" id="GO:0006904">
    <property type="term" value="P:vesicle docking involved in exocytosis"/>
    <property type="evidence" value="ECO:0007669"/>
    <property type="project" value="TreeGrafter"/>
</dbReference>
<evidence type="ECO:0000256" key="5">
    <source>
        <dbReference type="ARBA" id="ARBA00023136"/>
    </source>
</evidence>
<feature type="non-terminal residue" evidence="6">
    <location>
        <position position="173"/>
    </location>
</feature>
<evidence type="ECO:0000256" key="2">
    <source>
        <dbReference type="ARBA" id="ARBA00022723"/>
    </source>
</evidence>
<keyword evidence="4" id="KW-0862">Zinc</keyword>
<evidence type="ECO:0000313" key="7">
    <source>
        <dbReference type="Proteomes" id="UP000574390"/>
    </source>
</evidence>
<sequence>NPCVYSLHEKAITEEVSMLQQKGLYEWAVEIATREELPVNPYLTQLYTKYGLSLLEKNRVEDALRVFIKAAADLRLPIQTSTVIEAFRIRHRVPAIATFLLRLHEAEAVKKGPDGQLLRPILLYKEHTYMLMKCLCRLGDYRSLERLVELLTRKDCDIPLDVTTAIDILLTGG</sequence>
<dbReference type="GO" id="GO:0030897">
    <property type="term" value="C:HOPS complex"/>
    <property type="evidence" value="ECO:0007669"/>
    <property type="project" value="TreeGrafter"/>
</dbReference>
<comment type="subcellular location">
    <subcellularLocation>
        <location evidence="1">Membrane</location>
    </subcellularLocation>
</comment>
<dbReference type="EMBL" id="JABANM010036087">
    <property type="protein sequence ID" value="KAF4693121.1"/>
    <property type="molecule type" value="Genomic_DNA"/>
</dbReference>
<feature type="non-terminal residue" evidence="6">
    <location>
        <position position="1"/>
    </location>
</feature>
<dbReference type="AlphaFoldDB" id="A0A7J6PCM8"/>
<dbReference type="GO" id="GO:0030674">
    <property type="term" value="F:protein-macromolecule adaptor activity"/>
    <property type="evidence" value="ECO:0007669"/>
    <property type="project" value="TreeGrafter"/>
</dbReference>
<dbReference type="GO" id="GO:0008270">
    <property type="term" value="F:zinc ion binding"/>
    <property type="evidence" value="ECO:0007669"/>
    <property type="project" value="UniProtKB-KW"/>
</dbReference>
<proteinExistence type="predicted"/>